<accession>A0A220ULX0</accession>
<evidence type="ECO:0000256" key="1">
    <source>
        <dbReference type="SAM" id="SignalP"/>
    </source>
</evidence>
<dbReference type="RefSeq" id="WP_089067655.1">
    <property type="nucleotide sequence ID" value="NZ_CP022358.1"/>
</dbReference>
<dbReference type="InterPro" id="IPR016980">
    <property type="entry name" value="S-AdoMet-dep_MeTrfase_Alr7345"/>
</dbReference>
<dbReference type="GO" id="GO:0032259">
    <property type="term" value="P:methylation"/>
    <property type="evidence" value="ECO:0007669"/>
    <property type="project" value="UniProtKB-KW"/>
</dbReference>
<protein>
    <submittedName>
        <fullName evidence="2">Methyltransferase</fullName>
    </submittedName>
</protein>
<evidence type="ECO:0000313" key="3">
    <source>
        <dbReference type="Proteomes" id="UP000198367"/>
    </source>
</evidence>
<keyword evidence="1" id="KW-0732">Signal</keyword>
<dbReference type="KEGG" id="sbj:CF168_09060"/>
<evidence type="ECO:0000313" key="2">
    <source>
        <dbReference type="EMBL" id="ASK69010.1"/>
    </source>
</evidence>
<dbReference type="GO" id="GO:0008168">
    <property type="term" value="F:methyltransferase activity"/>
    <property type="evidence" value="ECO:0007669"/>
    <property type="project" value="UniProtKB-KW"/>
</dbReference>
<feature type="chain" id="PRO_5013347391" evidence="1">
    <location>
        <begin position="23"/>
        <end position="270"/>
    </location>
</feature>
<dbReference type="PIRSF" id="PIRSF031679">
    <property type="entry name" value="Mtase_Alr7345_prd"/>
    <property type="match status" value="1"/>
</dbReference>
<reference evidence="2 3" key="1">
    <citation type="submission" date="2017-07" db="EMBL/GenBank/DDBJ databases">
        <title>Phenotypical and genomic characterization of a clinical isolate of Shewanella bicestrii sp. nov. producing an extended-spectrum beta-lactamase and a new oxacillinase variant.</title>
        <authorList>
            <person name="Jousset A.B."/>
            <person name="Bonnin R.A."/>
            <person name="Girlich D."/>
            <person name="Dabos L."/>
            <person name="Potron A."/>
            <person name="Dortet L."/>
            <person name="Glaser P."/>
            <person name="Naas T."/>
        </authorList>
    </citation>
    <scope>NUCLEOTIDE SEQUENCE [LARGE SCALE GENOMIC DNA]</scope>
    <source>
        <strain evidence="2 3">JAB-1</strain>
    </source>
</reference>
<keyword evidence="2" id="KW-0489">Methyltransferase</keyword>
<sequence length="270" mass="29621">MKKVTLVASMLIAGLCSGMAYADEGLDKAIKSEFRQAKNASRDIYRHPAETLTFFGITPTQTVIELWPGNGWYTEILAPYLAPKGQYIAASFETTPSTDTPGNRYRANAGVKFDAWMTANKALFGNAKMVVLDPPAKMNLGADGSADLVLTFRNLHNWASSDQLENVFAASYKVLKDGGVFGVVEHRANKGMNMSTGYMDQDEMIALAKKVGFTLAESSEINANPKDTKDYAKGVWTLPPSFALGDTDKEKYQAIGESDRMTLKFIKKSR</sequence>
<gene>
    <name evidence="2" type="ORF">CF168_09060</name>
</gene>
<dbReference type="SUPFAM" id="SSF53335">
    <property type="entry name" value="S-adenosyl-L-methionine-dependent methyltransferases"/>
    <property type="match status" value="1"/>
</dbReference>
<keyword evidence="3" id="KW-1185">Reference proteome</keyword>
<dbReference type="EMBL" id="CP022358">
    <property type="protein sequence ID" value="ASK69010.1"/>
    <property type="molecule type" value="Genomic_DNA"/>
</dbReference>
<proteinExistence type="predicted"/>
<dbReference type="InterPro" id="IPR029063">
    <property type="entry name" value="SAM-dependent_MTases_sf"/>
</dbReference>
<keyword evidence="2" id="KW-0808">Transferase</keyword>
<dbReference type="AlphaFoldDB" id="A0A220ULX0"/>
<feature type="signal peptide" evidence="1">
    <location>
        <begin position="1"/>
        <end position="22"/>
    </location>
</feature>
<organism evidence="2 3">
    <name type="scientific">Shewanella bicestrii</name>
    <dbReference type="NCBI Taxonomy" id="2018305"/>
    <lineage>
        <taxon>Bacteria</taxon>
        <taxon>Pseudomonadati</taxon>
        <taxon>Pseudomonadota</taxon>
        <taxon>Gammaproteobacteria</taxon>
        <taxon>Alteromonadales</taxon>
        <taxon>Shewanellaceae</taxon>
        <taxon>Shewanella</taxon>
    </lineage>
</organism>
<dbReference type="Gene3D" id="3.40.50.150">
    <property type="entry name" value="Vaccinia Virus protein VP39"/>
    <property type="match status" value="1"/>
</dbReference>
<dbReference type="Proteomes" id="UP000198367">
    <property type="component" value="Chromosome"/>
</dbReference>
<name>A0A220ULX0_9GAMM</name>